<dbReference type="InterPro" id="IPR007569">
    <property type="entry name" value="DUF559"/>
</dbReference>
<dbReference type="Proteomes" id="UP000245166">
    <property type="component" value="Unassembled WGS sequence"/>
</dbReference>
<feature type="domain" description="DUF559" evidence="1">
    <location>
        <begin position="226"/>
        <end position="289"/>
    </location>
</feature>
<keyword evidence="3" id="KW-1185">Reference proteome</keyword>
<dbReference type="EMBL" id="PYHR01000002">
    <property type="protein sequence ID" value="PWD52095.1"/>
    <property type="molecule type" value="Genomic_DNA"/>
</dbReference>
<comment type="caution">
    <text evidence="2">The sequence shown here is derived from an EMBL/GenBank/DDBJ whole genome shotgun (WGS) entry which is preliminary data.</text>
</comment>
<proteinExistence type="predicted"/>
<evidence type="ECO:0000259" key="1">
    <source>
        <dbReference type="Pfam" id="PF04480"/>
    </source>
</evidence>
<accession>A0A2U1ZYM7</accession>
<organism evidence="2 3">
    <name type="scientific">Serinibacter arcticus</name>
    <dbReference type="NCBI Taxonomy" id="1655435"/>
    <lineage>
        <taxon>Bacteria</taxon>
        <taxon>Bacillati</taxon>
        <taxon>Actinomycetota</taxon>
        <taxon>Actinomycetes</taxon>
        <taxon>Micrococcales</taxon>
        <taxon>Beutenbergiaceae</taxon>
        <taxon>Serinibacter</taxon>
    </lineage>
</organism>
<dbReference type="Gene3D" id="3.40.960.10">
    <property type="entry name" value="VSR Endonuclease"/>
    <property type="match status" value="1"/>
</dbReference>
<dbReference type="AlphaFoldDB" id="A0A2U1ZYM7"/>
<protein>
    <recommendedName>
        <fullName evidence="1">DUF559 domain-containing protein</fullName>
    </recommendedName>
</protein>
<gene>
    <name evidence="2" type="ORF">C8046_17025</name>
</gene>
<reference evidence="2 3" key="1">
    <citation type="submission" date="2018-03" db="EMBL/GenBank/DDBJ databases">
        <title>Genome assembly of novel Miniimonas species PCH200.</title>
        <authorList>
            <person name="Thakur V."/>
            <person name="Kumar V."/>
            <person name="Singh D."/>
        </authorList>
    </citation>
    <scope>NUCLEOTIDE SEQUENCE [LARGE SCALE GENOMIC DNA]</scope>
    <source>
        <strain evidence="2 3">PCH200</strain>
    </source>
</reference>
<dbReference type="SUPFAM" id="SSF52980">
    <property type="entry name" value="Restriction endonuclease-like"/>
    <property type="match status" value="1"/>
</dbReference>
<evidence type="ECO:0000313" key="3">
    <source>
        <dbReference type="Proteomes" id="UP000245166"/>
    </source>
</evidence>
<sequence length="301" mass="33462">MADQLPAPFTTTAALAAGLTHRQIYASELTTLTRGVRTVAGSSRITDECRAVAQILPPACVFTGVTALRLLGTEVPWQLEKDDRIHVVAPRRGWRPQRLGVVAHFCAQRSLTTTEVDGVRLTSAAWTWLLLASALDVDVDAMVVLGDSMMRRGSAVETPAELEEAARSTWKMKGIATCREALPLVRPRTDSSMETRLRLLLVHAGLPCPDVNVEVLGSDGAFLALLDLAFARLKLALEYDGDLHRTDQGTWRSDVRRREVLRDQGWEVLVFTADDVLRRPDEVVRRVRRAYDRACRRTGLR</sequence>
<name>A0A2U1ZYM7_9MICO</name>
<dbReference type="RefSeq" id="WP_109230478.1">
    <property type="nucleotide sequence ID" value="NZ_PYHR01000002.1"/>
</dbReference>
<dbReference type="Pfam" id="PF04480">
    <property type="entry name" value="DUF559"/>
    <property type="match status" value="1"/>
</dbReference>
<evidence type="ECO:0000313" key="2">
    <source>
        <dbReference type="EMBL" id="PWD52095.1"/>
    </source>
</evidence>
<dbReference type="OrthoDB" id="3173471at2"/>
<dbReference type="InterPro" id="IPR011335">
    <property type="entry name" value="Restrct_endonuc-II-like"/>
</dbReference>